<name>A0A9D1KET5_9FIRM</name>
<dbReference type="Gene3D" id="3.40.50.2300">
    <property type="match status" value="1"/>
</dbReference>
<dbReference type="Proteomes" id="UP000886860">
    <property type="component" value="Unassembled WGS sequence"/>
</dbReference>
<dbReference type="CDD" id="cd00383">
    <property type="entry name" value="trans_reg_C"/>
    <property type="match status" value="1"/>
</dbReference>
<dbReference type="Pfam" id="PF00072">
    <property type="entry name" value="Response_reg"/>
    <property type="match status" value="1"/>
</dbReference>
<evidence type="ECO:0000256" key="5">
    <source>
        <dbReference type="ARBA" id="ARBA00023012"/>
    </source>
</evidence>
<evidence type="ECO:0000313" key="14">
    <source>
        <dbReference type="EMBL" id="HIT41020.1"/>
    </source>
</evidence>
<accession>A0A9D1KET5</accession>
<keyword evidence="4 10" id="KW-0597">Phosphoprotein</keyword>
<feature type="domain" description="Response regulatory" evidence="12">
    <location>
        <begin position="6"/>
        <end position="119"/>
    </location>
</feature>
<evidence type="ECO:0000256" key="2">
    <source>
        <dbReference type="ARBA" id="ARBA00018672"/>
    </source>
</evidence>
<dbReference type="FunFam" id="3.40.50.2300:FF:000021">
    <property type="entry name" value="Two-component system response regulator KdpE"/>
    <property type="match status" value="1"/>
</dbReference>
<keyword evidence="3" id="KW-0963">Cytoplasm</keyword>
<dbReference type="PANTHER" id="PTHR48111:SF50">
    <property type="entry name" value="KDP OPERON TRANSCRIPTIONAL REGULATORY PROTEIN KDPE"/>
    <property type="match status" value="1"/>
</dbReference>
<dbReference type="SMART" id="SM00448">
    <property type="entry name" value="REC"/>
    <property type="match status" value="1"/>
</dbReference>
<feature type="domain" description="OmpR/PhoB-type" evidence="13">
    <location>
        <begin position="133"/>
        <end position="233"/>
    </location>
</feature>
<dbReference type="Pfam" id="PF00486">
    <property type="entry name" value="Trans_reg_C"/>
    <property type="match status" value="1"/>
</dbReference>
<protein>
    <recommendedName>
        <fullName evidence="2">Stage 0 sporulation protein A homolog</fullName>
    </recommendedName>
</protein>
<keyword evidence="7 11" id="KW-0238">DNA-binding</keyword>
<evidence type="ECO:0000256" key="7">
    <source>
        <dbReference type="ARBA" id="ARBA00023125"/>
    </source>
</evidence>
<dbReference type="InterPro" id="IPR011006">
    <property type="entry name" value="CheY-like_superfamily"/>
</dbReference>
<gene>
    <name evidence="14" type="ORF">IAB60_02785</name>
</gene>
<dbReference type="GO" id="GO:0000156">
    <property type="term" value="F:phosphorelay response regulator activity"/>
    <property type="evidence" value="ECO:0007669"/>
    <property type="project" value="TreeGrafter"/>
</dbReference>
<comment type="function">
    <text evidence="9">May play the central regulatory role in sporulation. It may be an element of the effector pathway responsible for the activation of sporulation genes in response to nutritional stress. Spo0A may act in concert with spo0H (a sigma factor) to control the expression of some genes that are critical to the sporulation process.</text>
</comment>
<keyword evidence="6" id="KW-0805">Transcription regulation</keyword>
<evidence type="ECO:0000256" key="11">
    <source>
        <dbReference type="PROSITE-ProRule" id="PRU01091"/>
    </source>
</evidence>
<evidence type="ECO:0000256" key="4">
    <source>
        <dbReference type="ARBA" id="ARBA00022553"/>
    </source>
</evidence>
<dbReference type="EMBL" id="DVKS01000048">
    <property type="protein sequence ID" value="HIT41020.1"/>
    <property type="molecule type" value="Genomic_DNA"/>
</dbReference>
<dbReference type="Gene3D" id="1.10.10.10">
    <property type="entry name" value="Winged helix-like DNA-binding domain superfamily/Winged helix DNA-binding domain"/>
    <property type="match status" value="1"/>
</dbReference>
<evidence type="ECO:0000259" key="13">
    <source>
        <dbReference type="PROSITE" id="PS51755"/>
    </source>
</evidence>
<dbReference type="InterPro" id="IPR001789">
    <property type="entry name" value="Sig_transdc_resp-reg_receiver"/>
</dbReference>
<dbReference type="GO" id="GO:0000987">
    <property type="term" value="F:cis-regulatory region sequence-specific DNA binding"/>
    <property type="evidence" value="ECO:0007669"/>
    <property type="project" value="UniProtKB-ARBA"/>
</dbReference>
<evidence type="ECO:0000259" key="12">
    <source>
        <dbReference type="PROSITE" id="PS50110"/>
    </source>
</evidence>
<dbReference type="GO" id="GO:0005829">
    <property type="term" value="C:cytosol"/>
    <property type="evidence" value="ECO:0007669"/>
    <property type="project" value="TreeGrafter"/>
</dbReference>
<keyword evidence="5" id="KW-0902">Two-component regulatory system</keyword>
<evidence type="ECO:0000256" key="8">
    <source>
        <dbReference type="ARBA" id="ARBA00023163"/>
    </source>
</evidence>
<feature type="DNA-binding region" description="OmpR/PhoB-type" evidence="11">
    <location>
        <begin position="133"/>
        <end position="233"/>
    </location>
</feature>
<reference evidence="14" key="1">
    <citation type="submission" date="2020-10" db="EMBL/GenBank/DDBJ databases">
        <authorList>
            <person name="Gilroy R."/>
        </authorList>
    </citation>
    <scope>NUCLEOTIDE SEQUENCE</scope>
    <source>
        <strain evidence="14">CHK123-3438</strain>
    </source>
</reference>
<dbReference type="GO" id="GO:0045893">
    <property type="term" value="P:positive regulation of DNA-templated transcription"/>
    <property type="evidence" value="ECO:0007669"/>
    <property type="project" value="UniProtKB-ARBA"/>
</dbReference>
<evidence type="ECO:0000256" key="3">
    <source>
        <dbReference type="ARBA" id="ARBA00022490"/>
    </source>
</evidence>
<keyword evidence="8" id="KW-0804">Transcription</keyword>
<dbReference type="AlphaFoldDB" id="A0A9D1KET5"/>
<dbReference type="SMART" id="SM00862">
    <property type="entry name" value="Trans_reg_C"/>
    <property type="match status" value="1"/>
</dbReference>
<dbReference type="InterPro" id="IPR039420">
    <property type="entry name" value="WalR-like"/>
</dbReference>
<proteinExistence type="predicted"/>
<reference evidence="14" key="2">
    <citation type="journal article" date="2021" name="PeerJ">
        <title>Extensive microbial diversity within the chicken gut microbiome revealed by metagenomics and culture.</title>
        <authorList>
            <person name="Gilroy R."/>
            <person name="Ravi A."/>
            <person name="Getino M."/>
            <person name="Pursley I."/>
            <person name="Horton D.L."/>
            <person name="Alikhan N.F."/>
            <person name="Baker D."/>
            <person name="Gharbi K."/>
            <person name="Hall N."/>
            <person name="Watson M."/>
            <person name="Adriaenssens E.M."/>
            <person name="Foster-Nyarko E."/>
            <person name="Jarju S."/>
            <person name="Secka A."/>
            <person name="Antonio M."/>
            <person name="Oren A."/>
            <person name="Chaudhuri R.R."/>
            <person name="La Ragione R."/>
            <person name="Hildebrand F."/>
            <person name="Pallen M.J."/>
        </authorList>
    </citation>
    <scope>NUCLEOTIDE SEQUENCE</scope>
    <source>
        <strain evidence="14">CHK123-3438</strain>
    </source>
</reference>
<sequence>MNLKPTIIIIEDEKTICNFIETTLTAHDYKVVTAGSGQEGLSLITSCFPDLILLDLGLPDIDGLEIIRQVREWSMIPIIVISARSREQEKVLALDSGCDDYITKPFGTSELLARIRTALRHHQQAGGALNKSEPVYVFEDLTIDFTRRLVLLKGKEIHLTQIEYKLVSLLAKNSGRVLTYDYIINHIWGPYADNNNNQILRVNMAHIRRKLETNPAEPRYIFTEIGVGYRMRESQGISE</sequence>
<comment type="caution">
    <text evidence="14">The sequence shown here is derived from an EMBL/GenBank/DDBJ whole genome shotgun (WGS) entry which is preliminary data.</text>
</comment>
<evidence type="ECO:0000256" key="10">
    <source>
        <dbReference type="PROSITE-ProRule" id="PRU00169"/>
    </source>
</evidence>
<evidence type="ECO:0000313" key="15">
    <source>
        <dbReference type="Proteomes" id="UP000886860"/>
    </source>
</evidence>
<evidence type="ECO:0000256" key="6">
    <source>
        <dbReference type="ARBA" id="ARBA00023015"/>
    </source>
</evidence>
<organism evidence="14 15">
    <name type="scientific">Candidatus Caccovicinus merdipullorum</name>
    <dbReference type="NCBI Taxonomy" id="2840724"/>
    <lineage>
        <taxon>Bacteria</taxon>
        <taxon>Bacillati</taxon>
        <taxon>Bacillota</taxon>
        <taxon>Clostridia</taxon>
        <taxon>Eubacteriales</taxon>
        <taxon>Candidatus Caccovicinus</taxon>
    </lineage>
</organism>
<dbReference type="PROSITE" id="PS50110">
    <property type="entry name" value="RESPONSE_REGULATORY"/>
    <property type="match status" value="1"/>
</dbReference>
<dbReference type="InterPro" id="IPR001867">
    <property type="entry name" value="OmpR/PhoB-type_DNA-bd"/>
</dbReference>
<dbReference type="Gene3D" id="6.10.250.690">
    <property type="match status" value="1"/>
</dbReference>
<dbReference type="GO" id="GO:0032993">
    <property type="term" value="C:protein-DNA complex"/>
    <property type="evidence" value="ECO:0007669"/>
    <property type="project" value="TreeGrafter"/>
</dbReference>
<comment type="subcellular location">
    <subcellularLocation>
        <location evidence="1">Cytoplasm</location>
    </subcellularLocation>
</comment>
<dbReference type="SUPFAM" id="SSF52172">
    <property type="entry name" value="CheY-like"/>
    <property type="match status" value="1"/>
</dbReference>
<dbReference type="PANTHER" id="PTHR48111">
    <property type="entry name" value="REGULATOR OF RPOS"/>
    <property type="match status" value="1"/>
</dbReference>
<dbReference type="PROSITE" id="PS51755">
    <property type="entry name" value="OMPR_PHOB"/>
    <property type="match status" value="1"/>
</dbReference>
<evidence type="ECO:0000256" key="1">
    <source>
        <dbReference type="ARBA" id="ARBA00004496"/>
    </source>
</evidence>
<dbReference type="InterPro" id="IPR036388">
    <property type="entry name" value="WH-like_DNA-bd_sf"/>
</dbReference>
<dbReference type="CDD" id="cd17620">
    <property type="entry name" value="REC_OmpR_KdpE-like"/>
    <property type="match status" value="1"/>
</dbReference>
<dbReference type="GO" id="GO:0042802">
    <property type="term" value="F:identical protein binding"/>
    <property type="evidence" value="ECO:0007669"/>
    <property type="project" value="UniProtKB-ARBA"/>
</dbReference>
<evidence type="ECO:0000256" key="9">
    <source>
        <dbReference type="ARBA" id="ARBA00024867"/>
    </source>
</evidence>
<feature type="modified residue" description="4-aspartylphosphate" evidence="10">
    <location>
        <position position="55"/>
    </location>
</feature>